<evidence type="ECO:0000313" key="3">
    <source>
        <dbReference type="Proteomes" id="UP000076532"/>
    </source>
</evidence>
<reference evidence="2 3" key="1">
    <citation type="journal article" date="2016" name="Mol. Biol. Evol.">
        <title>Comparative Genomics of Early-Diverging Mushroom-Forming Fungi Provides Insights into the Origins of Lignocellulose Decay Capabilities.</title>
        <authorList>
            <person name="Nagy L.G."/>
            <person name="Riley R."/>
            <person name="Tritt A."/>
            <person name="Adam C."/>
            <person name="Daum C."/>
            <person name="Floudas D."/>
            <person name="Sun H."/>
            <person name="Yadav J.S."/>
            <person name="Pangilinan J."/>
            <person name="Larsson K.H."/>
            <person name="Matsuura K."/>
            <person name="Barry K."/>
            <person name="Labutti K."/>
            <person name="Kuo R."/>
            <person name="Ohm R.A."/>
            <person name="Bhattacharya S.S."/>
            <person name="Shirouzu T."/>
            <person name="Yoshinaga Y."/>
            <person name="Martin F.M."/>
            <person name="Grigoriev I.V."/>
            <person name="Hibbett D.S."/>
        </authorList>
    </citation>
    <scope>NUCLEOTIDE SEQUENCE [LARGE SCALE GENOMIC DNA]</scope>
    <source>
        <strain evidence="2 3">CBS 109695</strain>
    </source>
</reference>
<evidence type="ECO:0000313" key="2">
    <source>
        <dbReference type="EMBL" id="KZP04600.1"/>
    </source>
</evidence>
<dbReference type="OrthoDB" id="3070469at2759"/>
<protein>
    <submittedName>
        <fullName evidence="2">Uncharacterized protein</fullName>
    </submittedName>
</protein>
<keyword evidence="3" id="KW-1185">Reference proteome</keyword>
<proteinExistence type="predicted"/>
<dbReference type="STRING" id="436010.A0A167V3G7"/>
<feature type="region of interest" description="Disordered" evidence="1">
    <location>
        <begin position="116"/>
        <end position="155"/>
    </location>
</feature>
<evidence type="ECO:0000256" key="1">
    <source>
        <dbReference type="SAM" id="MobiDB-lite"/>
    </source>
</evidence>
<gene>
    <name evidence="2" type="ORF">FIBSPDRAFT_967996</name>
</gene>
<accession>A0A167V3G7</accession>
<feature type="region of interest" description="Disordered" evidence="1">
    <location>
        <begin position="78"/>
        <end position="97"/>
    </location>
</feature>
<dbReference type="Proteomes" id="UP000076532">
    <property type="component" value="Unassembled WGS sequence"/>
</dbReference>
<dbReference type="AlphaFoldDB" id="A0A167V3G7"/>
<organism evidence="2 3">
    <name type="scientific">Athelia psychrophila</name>
    <dbReference type="NCBI Taxonomy" id="1759441"/>
    <lineage>
        <taxon>Eukaryota</taxon>
        <taxon>Fungi</taxon>
        <taxon>Dikarya</taxon>
        <taxon>Basidiomycota</taxon>
        <taxon>Agaricomycotina</taxon>
        <taxon>Agaricomycetes</taxon>
        <taxon>Agaricomycetidae</taxon>
        <taxon>Atheliales</taxon>
        <taxon>Atheliaceae</taxon>
        <taxon>Athelia</taxon>
    </lineage>
</organism>
<dbReference type="EMBL" id="KV417907">
    <property type="protein sequence ID" value="KZP04600.1"/>
    <property type="molecule type" value="Genomic_DNA"/>
</dbReference>
<feature type="compositionally biased region" description="Basic residues" evidence="1">
    <location>
        <begin position="120"/>
        <end position="150"/>
    </location>
</feature>
<name>A0A167V3G7_9AGAM</name>
<sequence>MTMEDLTERLTALSIYLEAALDLTISTLESKINAFESLVQTTQQAPPVVEAPLLSAPTSAQPETESLTDIPAKWEKTDDAQWSSVREERATERERLSSTREEWTLKVKATPPLSPTRALQRWRHSSANRAPRRVWAHRRQRAHGVSRRTRNSAEPKKSILTDHDIAENAPPRTQASVLALARANDWELFRQESTDFEHRKDDTAAVKQFETPESSVHEALMADSTQTAVGVLVLGVATAIVLWRVKLEE</sequence>